<dbReference type="InterPro" id="IPR012349">
    <property type="entry name" value="Split_barrel_FMN-bd"/>
</dbReference>
<keyword evidence="2" id="KW-0560">Oxidoreductase</keyword>
<dbReference type="Pfam" id="PF04075">
    <property type="entry name" value="F420H2_quin_red"/>
    <property type="match status" value="1"/>
</dbReference>
<protein>
    <submittedName>
        <fullName evidence="4">Nitroreductase family deazaflavin-dependent oxidoreductase</fullName>
    </submittedName>
</protein>
<dbReference type="EMBL" id="CP092423">
    <property type="protein sequence ID" value="ULP44940.1"/>
    <property type="molecule type" value="Genomic_DNA"/>
</dbReference>
<dbReference type="Proteomes" id="UP001055171">
    <property type="component" value="Chromosome"/>
</dbReference>
<name>A0ABY3V6U8_MYCLN</name>
<evidence type="ECO:0000256" key="1">
    <source>
        <dbReference type="ARBA" id="ARBA00008710"/>
    </source>
</evidence>
<reference evidence="4" key="1">
    <citation type="submission" date="2022-08" db="EMBL/GenBank/DDBJ databases">
        <title>Complete genome sequence of 14 non-tuberculosis mycobacteria type-strains.</title>
        <authorList>
            <person name="Igarashi Y."/>
            <person name="Osugi A."/>
            <person name="Mitarai S."/>
        </authorList>
    </citation>
    <scope>NUCLEOTIDE SEQUENCE</scope>
    <source>
        <strain evidence="4">ATCC 51985</strain>
    </source>
</reference>
<dbReference type="InterPro" id="IPR004378">
    <property type="entry name" value="F420H2_quin_Rdtase"/>
</dbReference>
<gene>
    <name evidence="4" type="ORF">MJO58_05445</name>
</gene>
<dbReference type="RefSeq" id="WP_239723174.1">
    <property type="nucleotide sequence ID" value="NZ_CP092423.2"/>
</dbReference>
<organism evidence="4 5">
    <name type="scientific">Mycobacterium lentiflavum</name>
    <dbReference type="NCBI Taxonomy" id="141349"/>
    <lineage>
        <taxon>Bacteria</taxon>
        <taxon>Bacillati</taxon>
        <taxon>Actinomycetota</taxon>
        <taxon>Actinomycetes</taxon>
        <taxon>Mycobacteriales</taxon>
        <taxon>Mycobacteriaceae</taxon>
        <taxon>Mycobacterium</taxon>
        <taxon>Mycobacterium simiae complex</taxon>
    </lineage>
</organism>
<accession>A0ABY3V6U8</accession>
<dbReference type="PANTHER" id="PTHR39428">
    <property type="entry name" value="F420H(2)-DEPENDENT QUINONE REDUCTASE RV1261C"/>
    <property type="match status" value="1"/>
</dbReference>
<evidence type="ECO:0000313" key="4">
    <source>
        <dbReference type="EMBL" id="ULP44940.1"/>
    </source>
</evidence>
<keyword evidence="5" id="KW-1185">Reference proteome</keyword>
<dbReference type="PANTHER" id="PTHR39428:SF1">
    <property type="entry name" value="F420H(2)-DEPENDENT QUINONE REDUCTASE RV1261C"/>
    <property type="match status" value="1"/>
</dbReference>
<proteinExistence type="inferred from homology"/>
<comment type="similarity">
    <text evidence="1">Belongs to the F420H(2)-dependent quinone reductase family.</text>
</comment>
<dbReference type="Gene3D" id="2.30.110.10">
    <property type="entry name" value="Electron Transport, Fmn-binding Protein, Chain A"/>
    <property type="match status" value="1"/>
</dbReference>
<evidence type="ECO:0000256" key="3">
    <source>
        <dbReference type="ARBA" id="ARBA00049106"/>
    </source>
</evidence>
<dbReference type="NCBIfam" id="TIGR00026">
    <property type="entry name" value="hi_GC_TIGR00026"/>
    <property type="match status" value="1"/>
</dbReference>
<evidence type="ECO:0000256" key="2">
    <source>
        <dbReference type="ARBA" id="ARBA00023002"/>
    </source>
</evidence>
<comment type="catalytic activity">
    <reaction evidence="3">
        <text>oxidized coenzyme F420-(gamma-L-Glu)(n) + a quinol + H(+) = reduced coenzyme F420-(gamma-L-Glu)(n) + a quinone</text>
        <dbReference type="Rhea" id="RHEA:39663"/>
        <dbReference type="Rhea" id="RHEA-COMP:12939"/>
        <dbReference type="Rhea" id="RHEA-COMP:14378"/>
        <dbReference type="ChEBI" id="CHEBI:15378"/>
        <dbReference type="ChEBI" id="CHEBI:24646"/>
        <dbReference type="ChEBI" id="CHEBI:132124"/>
        <dbReference type="ChEBI" id="CHEBI:133980"/>
        <dbReference type="ChEBI" id="CHEBI:139511"/>
    </reaction>
</comment>
<sequence length="157" mass="17869">MTPLGLRFIRDIGNRLDPRLLRITAGRLSSVWPFPAVLVTHTGARSGRTRTSALVYFTDRGRIILIATNFGAQRNPSWYYNMKVNTKVEVYGHRLQGRFVAEEILGAERDRLFQRAADAPGPYGKYRAVAREKNRYVPVLALTPESSSRAHNRIDLR</sequence>
<evidence type="ECO:0000313" key="5">
    <source>
        <dbReference type="Proteomes" id="UP001055171"/>
    </source>
</evidence>